<dbReference type="Gene3D" id="2.40.37.10">
    <property type="entry name" value="Lyase, Ornithine Decarboxylase, Chain A, domain 1"/>
    <property type="match status" value="1"/>
</dbReference>
<reference evidence="7 8" key="1">
    <citation type="submission" date="2024-06" db="EMBL/GenBank/DDBJ databases">
        <title>The Natural Products Discovery Center: Release of the First 8490 Sequenced Strains for Exploring Actinobacteria Biosynthetic Diversity.</title>
        <authorList>
            <person name="Kalkreuter E."/>
            <person name="Kautsar S.A."/>
            <person name="Yang D."/>
            <person name="Bader C.D."/>
            <person name="Teijaro C.N."/>
            <person name="Fluegel L."/>
            <person name="Davis C.M."/>
            <person name="Simpson J.R."/>
            <person name="Lauterbach L."/>
            <person name="Steele A.D."/>
            <person name="Gui C."/>
            <person name="Meng S."/>
            <person name="Li G."/>
            <person name="Viehrig K."/>
            <person name="Ye F."/>
            <person name="Su P."/>
            <person name="Kiefer A.F."/>
            <person name="Nichols A."/>
            <person name="Cepeda A.J."/>
            <person name="Yan W."/>
            <person name="Fan B."/>
            <person name="Jiang Y."/>
            <person name="Adhikari A."/>
            <person name="Zheng C.-J."/>
            <person name="Schuster L."/>
            <person name="Cowan T.M."/>
            <person name="Smanski M.J."/>
            <person name="Chevrette M.G."/>
            <person name="De Carvalho L.P.S."/>
            <person name="Shen B."/>
        </authorList>
    </citation>
    <scope>NUCLEOTIDE SEQUENCE [LARGE SCALE GENOMIC DNA]</scope>
    <source>
        <strain evidence="7 8">NPDC005137</strain>
    </source>
</reference>
<evidence type="ECO:0000313" key="8">
    <source>
        <dbReference type="Proteomes" id="UP001550044"/>
    </source>
</evidence>
<dbReference type="PRINTS" id="PR01182">
    <property type="entry name" value="ORNDCRBXLASE"/>
</dbReference>
<evidence type="ECO:0000256" key="2">
    <source>
        <dbReference type="ARBA" id="ARBA00022898"/>
    </source>
</evidence>
<dbReference type="InterPro" id="IPR022644">
    <property type="entry name" value="De-COase2_N"/>
</dbReference>
<gene>
    <name evidence="7" type="ORF">ABZV61_29315</name>
</gene>
<dbReference type="InterPro" id="IPR022657">
    <property type="entry name" value="De-COase2_CS"/>
</dbReference>
<dbReference type="SUPFAM" id="SSF50621">
    <property type="entry name" value="Alanine racemase C-terminal domain-like"/>
    <property type="match status" value="1"/>
</dbReference>
<feature type="region of interest" description="Disordered" evidence="4">
    <location>
        <begin position="438"/>
        <end position="460"/>
    </location>
</feature>
<accession>A0ABV2UH94</accession>
<dbReference type="PANTHER" id="PTHR43727:SF3">
    <property type="entry name" value="GROUP IV DECARBOXYLASE"/>
    <property type="match status" value="1"/>
</dbReference>
<feature type="domain" description="Orn/DAP/Arg decarboxylase 2 C-terminal" evidence="5">
    <location>
        <begin position="301"/>
        <end position="388"/>
    </location>
</feature>
<keyword evidence="8" id="KW-1185">Reference proteome</keyword>
<dbReference type="PROSITE" id="PS00879">
    <property type="entry name" value="ODR_DC_2_2"/>
    <property type="match status" value="1"/>
</dbReference>
<sequence>MPLTSPAPGPPSSARVAAAVRHAVGAGLLGESRPVAGFIDTDGVRDSVRALQDAFAGAPGVLHTFAAKAASLVPVLRLLADCGMGCEVASPGELRLALDAGFSPSAIVLDSPAKTRDEIRQALALGVALNADSLDEVRRIASLRSSSSASVIGMRVNPQVGSGAIGAMSTATATSKFGVALLDPGARERVVQAFAEHSWLTQLHAHVGSQGCSLELIAAGVAEMYQLAEEINKTLGTRQVTGIDIGGGLPVNFDDDSVRPTFAAHAAALRAAVPGLFDGRYRLITEFGRSLLAKNGFIGALVEYTKDAGGRRIALTHAGAQIATRTVFMPDAWPLRVGAFDAEGRPKEGPPLVQDIAGPCCFAGDVVAHARELPELREGDFVVLYDTGAYYFSTPWSYNSLPRPAVYGFSTVGDGGDDGSDGDTVRFAPVRDAQSLDSIAEESGAGHADSLLGLGPRRDR</sequence>
<dbReference type="Pfam" id="PF02784">
    <property type="entry name" value="Orn_Arg_deC_N"/>
    <property type="match status" value="1"/>
</dbReference>
<dbReference type="InterPro" id="IPR002433">
    <property type="entry name" value="Orn_de-COase"/>
</dbReference>
<comment type="caution">
    <text evidence="7">The sequence shown here is derived from an EMBL/GenBank/DDBJ whole genome shotgun (WGS) entry which is preliminary data.</text>
</comment>
<name>A0ABV2UH94_9ACTN</name>
<proteinExistence type="inferred from homology"/>
<dbReference type="Gene3D" id="3.20.20.10">
    <property type="entry name" value="Alanine racemase"/>
    <property type="match status" value="1"/>
</dbReference>
<comment type="similarity">
    <text evidence="3">Belongs to the Orn/Lys/Arg decarboxylase class-II family.</text>
</comment>
<evidence type="ECO:0000256" key="3">
    <source>
        <dbReference type="RuleBase" id="RU003737"/>
    </source>
</evidence>
<dbReference type="InterPro" id="IPR029066">
    <property type="entry name" value="PLP-binding_barrel"/>
</dbReference>
<dbReference type="PRINTS" id="PR01179">
    <property type="entry name" value="ODADCRBXLASE"/>
</dbReference>
<dbReference type="InterPro" id="IPR009006">
    <property type="entry name" value="Ala_racemase/Decarboxylase_C"/>
</dbReference>
<dbReference type="InterPro" id="IPR022643">
    <property type="entry name" value="De-COase2_C"/>
</dbReference>
<comment type="cofactor">
    <cofactor evidence="1">
        <name>pyridoxal 5'-phosphate</name>
        <dbReference type="ChEBI" id="CHEBI:597326"/>
    </cofactor>
</comment>
<dbReference type="RefSeq" id="WP_356673554.1">
    <property type="nucleotide sequence ID" value="NZ_JBEXEF010000119.1"/>
</dbReference>
<organism evidence="7 8">
    <name type="scientific">Streptomyces sp. 900116325</name>
    <dbReference type="NCBI Taxonomy" id="3154295"/>
    <lineage>
        <taxon>Bacteria</taxon>
        <taxon>Bacillati</taxon>
        <taxon>Actinomycetota</taxon>
        <taxon>Actinomycetes</taxon>
        <taxon>Kitasatosporales</taxon>
        <taxon>Streptomycetaceae</taxon>
        <taxon>Streptomyces</taxon>
    </lineage>
</organism>
<dbReference type="InterPro" id="IPR000183">
    <property type="entry name" value="Orn/DAP/Arg_de-COase"/>
</dbReference>
<evidence type="ECO:0000256" key="4">
    <source>
        <dbReference type="SAM" id="MobiDB-lite"/>
    </source>
</evidence>
<evidence type="ECO:0000259" key="5">
    <source>
        <dbReference type="Pfam" id="PF00278"/>
    </source>
</evidence>
<dbReference type="PANTHER" id="PTHR43727">
    <property type="entry name" value="DIAMINOPIMELATE DECARBOXYLASE"/>
    <property type="match status" value="1"/>
</dbReference>
<evidence type="ECO:0000256" key="1">
    <source>
        <dbReference type="ARBA" id="ARBA00001933"/>
    </source>
</evidence>
<feature type="domain" description="Orn/DAP/Arg decarboxylase 2 N-terminal" evidence="6">
    <location>
        <begin position="45"/>
        <end position="292"/>
    </location>
</feature>
<evidence type="ECO:0000313" key="7">
    <source>
        <dbReference type="EMBL" id="MET8436804.1"/>
    </source>
</evidence>
<keyword evidence="2" id="KW-0663">Pyridoxal phosphate</keyword>
<dbReference type="Proteomes" id="UP001550044">
    <property type="component" value="Unassembled WGS sequence"/>
</dbReference>
<protein>
    <submittedName>
        <fullName evidence="7">Diaminopimelate decarboxylase</fullName>
    </submittedName>
</protein>
<dbReference type="Pfam" id="PF00278">
    <property type="entry name" value="Orn_DAP_Arg_deC"/>
    <property type="match status" value="1"/>
</dbReference>
<dbReference type="SUPFAM" id="SSF51419">
    <property type="entry name" value="PLP-binding barrel"/>
    <property type="match status" value="1"/>
</dbReference>
<evidence type="ECO:0000259" key="6">
    <source>
        <dbReference type="Pfam" id="PF02784"/>
    </source>
</evidence>
<dbReference type="EMBL" id="JBEXIP010000030">
    <property type="protein sequence ID" value="MET8436804.1"/>
    <property type="molecule type" value="Genomic_DNA"/>
</dbReference>